<feature type="compositionally biased region" description="Basic and acidic residues" evidence="1">
    <location>
        <begin position="80"/>
        <end position="90"/>
    </location>
</feature>
<accession>A0A075GAC2</accession>
<evidence type="ECO:0000256" key="1">
    <source>
        <dbReference type="SAM" id="MobiDB-lite"/>
    </source>
</evidence>
<proteinExistence type="predicted"/>
<feature type="region of interest" description="Disordered" evidence="1">
    <location>
        <begin position="70"/>
        <end position="100"/>
    </location>
</feature>
<reference evidence="2" key="1">
    <citation type="journal article" date="2014" name="Genome Biol. Evol.">
        <title>Pangenome evidence for extensive interdomain horizontal transfer affecting lineage core and shell genes in uncultured planktonic thaumarchaeota and euryarchaeota.</title>
        <authorList>
            <person name="Deschamps P."/>
            <person name="Zivanovic Y."/>
            <person name="Moreira D."/>
            <person name="Rodriguez-Valera F."/>
            <person name="Lopez-Garcia P."/>
        </authorList>
    </citation>
    <scope>NUCLEOTIDE SEQUENCE</scope>
</reference>
<dbReference type="AlphaFoldDB" id="A0A075GAC2"/>
<sequence>MTVKYENIVIDKIKELGSITDKTLAKKLVKDGYQLSDDLFNKILLDMEIMGLVKVNWLTKDTRRIEIVSKQEEEDDVEMQNEKTLEKDYENSFPESNNGV</sequence>
<evidence type="ECO:0000313" key="2">
    <source>
        <dbReference type="EMBL" id="AIF00599.1"/>
    </source>
</evidence>
<organism evidence="2">
    <name type="scientific">uncultured marine thaumarchaeote KM3_136_A11</name>
    <dbReference type="NCBI Taxonomy" id="1456004"/>
    <lineage>
        <taxon>Archaea</taxon>
        <taxon>Nitrososphaerota</taxon>
        <taxon>environmental samples</taxon>
    </lineage>
</organism>
<name>A0A075GAC2_9ARCH</name>
<protein>
    <submittedName>
        <fullName evidence="2">Uncharacterized protein</fullName>
    </submittedName>
</protein>
<dbReference type="EMBL" id="KF900596">
    <property type="protein sequence ID" value="AIF00599.1"/>
    <property type="molecule type" value="Genomic_DNA"/>
</dbReference>